<protein>
    <recommendedName>
        <fullName evidence="6">Aminotransferase class I/classII large domain-containing protein</fullName>
    </recommendedName>
</protein>
<dbReference type="Pfam" id="PF00155">
    <property type="entry name" value="Aminotran_1_2"/>
    <property type="match status" value="1"/>
</dbReference>
<organism evidence="7 8">
    <name type="scientific">Pseudomonas fluorescens</name>
    <dbReference type="NCBI Taxonomy" id="294"/>
    <lineage>
        <taxon>Bacteria</taxon>
        <taxon>Pseudomonadati</taxon>
        <taxon>Pseudomonadota</taxon>
        <taxon>Gammaproteobacteria</taxon>
        <taxon>Pseudomonadales</taxon>
        <taxon>Pseudomonadaceae</taxon>
        <taxon>Pseudomonas</taxon>
    </lineage>
</organism>
<comment type="cofactor">
    <cofactor evidence="1">
        <name>pyridoxal 5'-phosphate</name>
        <dbReference type="ChEBI" id="CHEBI:597326"/>
    </cofactor>
</comment>
<evidence type="ECO:0000313" key="8">
    <source>
        <dbReference type="Proteomes" id="UP000033500"/>
    </source>
</evidence>
<dbReference type="Gene3D" id="3.40.640.10">
    <property type="entry name" value="Type I PLP-dependent aspartate aminotransferase-like (Major domain)"/>
    <property type="match status" value="1"/>
</dbReference>
<evidence type="ECO:0000256" key="1">
    <source>
        <dbReference type="ARBA" id="ARBA00001933"/>
    </source>
</evidence>
<dbReference type="Proteomes" id="UP000033500">
    <property type="component" value="Unassembled WGS sequence"/>
</dbReference>
<dbReference type="PANTHER" id="PTHR46383">
    <property type="entry name" value="ASPARTATE AMINOTRANSFERASE"/>
    <property type="match status" value="1"/>
</dbReference>
<evidence type="ECO:0000313" key="7">
    <source>
        <dbReference type="EMBL" id="KJZ47609.1"/>
    </source>
</evidence>
<dbReference type="InterPro" id="IPR015424">
    <property type="entry name" value="PyrdxlP-dep_Trfase"/>
</dbReference>
<keyword evidence="3" id="KW-0032">Aminotransferase</keyword>
<dbReference type="InterPro" id="IPR004839">
    <property type="entry name" value="Aminotransferase_I/II_large"/>
</dbReference>
<dbReference type="EMBL" id="LACD01000003">
    <property type="protein sequence ID" value="KJZ47609.1"/>
    <property type="molecule type" value="Genomic_DNA"/>
</dbReference>
<dbReference type="PANTHER" id="PTHR46383:SF1">
    <property type="entry name" value="ASPARTATE AMINOTRANSFERASE"/>
    <property type="match status" value="1"/>
</dbReference>
<dbReference type="InterPro" id="IPR015422">
    <property type="entry name" value="PyrdxlP-dep_Trfase_small"/>
</dbReference>
<evidence type="ECO:0000256" key="3">
    <source>
        <dbReference type="ARBA" id="ARBA00022576"/>
    </source>
</evidence>
<reference evidence="7 8" key="1">
    <citation type="submission" date="2015-03" db="EMBL/GenBank/DDBJ databases">
        <title>Comparative genomics of Pseudomonas insights into diversity of traits involved in vanlence and defense.</title>
        <authorList>
            <person name="Qin Y."/>
        </authorList>
    </citation>
    <scope>NUCLEOTIDE SEQUENCE [LARGE SCALE GENOMIC DNA]</scope>
    <source>
        <strain evidence="7 8">C3</strain>
    </source>
</reference>
<feature type="domain" description="Aminotransferase class I/classII large" evidence="6">
    <location>
        <begin position="120"/>
        <end position="342"/>
    </location>
</feature>
<dbReference type="Gene3D" id="3.90.1150.10">
    <property type="entry name" value="Aspartate Aminotransferase, domain 1"/>
    <property type="match status" value="1"/>
</dbReference>
<keyword evidence="4" id="KW-0808">Transferase</keyword>
<dbReference type="GO" id="GO:0008483">
    <property type="term" value="F:transaminase activity"/>
    <property type="evidence" value="ECO:0007669"/>
    <property type="project" value="UniProtKB-KW"/>
</dbReference>
<dbReference type="CDD" id="cd00609">
    <property type="entry name" value="AAT_like"/>
    <property type="match status" value="1"/>
</dbReference>
<dbReference type="PATRIC" id="fig|294.131.peg.3638"/>
<evidence type="ECO:0000256" key="4">
    <source>
        <dbReference type="ARBA" id="ARBA00022679"/>
    </source>
</evidence>
<keyword evidence="5" id="KW-0663">Pyridoxal phosphate</keyword>
<dbReference type="GO" id="GO:0006520">
    <property type="term" value="P:amino acid metabolic process"/>
    <property type="evidence" value="ECO:0007669"/>
    <property type="project" value="InterPro"/>
</dbReference>
<evidence type="ECO:0000256" key="2">
    <source>
        <dbReference type="ARBA" id="ARBA00007441"/>
    </source>
</evidence>
<dbReference type="InterPro" id="IPR050596">
    <property type="entry name" value="AspAT/PAT-like"/>
</dbReference>
<evidence type="ECO:0000256" key="5">
    <source>
        <dbReference type="ARBA" id="ARBA00022898"/>
    </source>
</evidence>
<dbReference type="SUPFAM" id="SSF53383">
    <property type="entry name" value="PLP-dependent transferases"/>
    <property type="match status" value="1"/>
</dbReference>
<dbReference type="GO" id="GO:0030170">
    <property type="term" value="F:pyridoxal phosphate binding"/>
    <property type="evidence" value="ECO:0007669"/>
    <property type="project" value="InterPro"/>
</dbReference>
<evidence type="ECO:0000259" key="6">
    <source>
        <dbReference type="Pfam" id="PF00155"/>
    </source>
</evidence>
<accession>A0A0F4TU80</accession>
<name>A0A0F4TU80_PSEFL</name>
<dbReference type="AlphaFoldDB" id="A0A0F4TU80"/>
<proteinExistence type="inferred from homology"/>
<sequence>MSDTVRPNRLHEVGWLMEYRDAGNPAGPPIFLSLGETWERTPQALLDLLGRAPRHVHGYQIAMGGYPPLRQKLHSLLEREYSLKQDWHSNGRYEVGVCATGTRSLIYDYARYLAKHYAAGRRPVLLTFAPAWDYAGPFRAAGFTTRFLPLLPERGFAPDLAEILDAVDAAGRDPSTTAVFALNVQQNPTAQNLSPDLVDRLLGALVARKIPILIDDAYFAVTAPGTEPTCAMRMLLQRLDDADEDPLLYPWLLVRSLGKQFSCNGWGIGIAAAPPALLENLFNEWQLHHHYNINGLFQHALAEWIDSPDAEAYTQTQRSEIQDNRQHFLQLLHDHLGYPSTILSQSGTCTSFQLFPIPLRYTRQPHGAQRFVEDCMRQAGVLFTDAWPLPYNRGPDLMEYGFARVFLSARQSTLEEAVHRMEKVGLFYGEARPC</sequence>
<comment type="caution">
    <text evidence="7">The sequence shown here is derived from an EMBL/GenBank/DDBJ whole genome shotgun (WGS) entry which is preliminary data.</text>
</comment>
<gene>
    <name evidence="7" type="ORF">VC34_04385</name>
</gene>
<dbReference type="InterPro" id="IPR015421">
    <property type="entry name" value="PyrdxlP-dep_Trfase_major"/>
</dbReference>
<comment type="similarity">
    <text evidence="2">Belongs to the class-I pyridoxal-phosphate-dependent aminotransferase family.</text>
</comment>